<sequence length="405" mass="45510">MNSLQAQPQDGALFPSKKSFFIFWSYILLFVSQGLLVKKVQETNIYAFNAPVIVLLTELVKLCICIGIYLFRSQGGGWAALMYDIKSNQKLLLLYMVPAFLYCLYNNLTFVLLGLFDVSTYYCLMQFRIVITAIIYQVLFKRQLNLMQWTSLMILTAGCLIKEYGIMNRDTTTTPTTSMTNEHNKLKLTEANLTMTNGAALSFLHDYDMTTKNQDTTQQKSPPVELLWSTGLILFQMFCSCFAGVYNEYLLKDSSTAKNADVILQNIFMYVDSIICNFIVFVVSSKNDIPKDIGIGAILFNLLTSPLVLILIFNNALSGLVASFFLKSLNSILKTFASALELFAITYLGWILFSDRIDIHTIIALVLVSLATIIYSRNPVSVAPPDPSSRANSRDGFVLLPMNDD</sequence>
<protein>
    <submittedName>
        <fullName evidence="7">Putative UDP-sugar transporter protein SLC35A4</fullName>
    </submittedName>
</protein>
<keyword evidence="5 6" id="KW-0472">Membrane</keyword>
<dbReference type="GO" id="GO:0000139">
    <property type="term" value="C:Golgi membrane"/>
    <property type="evidence" value="ECO:0007669"/>
    <property type="project" value="InterPro"/>
</dbReference>
<name>A0A6G1SQU3_9ACAR</name>
<feature type="transmembrane region" description="Helical" evidence="6">
    <location>
        <begin position="332"/>
        <end position="352"/>
    </location>
</feature>
<feature type="transmembrane region" description="Helical" evidence="6">
    <location>
        <begin position="48"/>
        <end position="71"/>
    </location>
</feature>
<feature type="transmembrane region" description="Helical" evidence="6">
    <location>
        <begin position="359"/>
        <end position="376"/>
    </location>
</feature>
<feature type="transmembrane region" description="Helical" evidence="6">
    <location>
        <begin position="226"/>
        <end position="247"/>
    </location>
</feature>
<dbReference type="AlphaFoldDB" id="A0A6G1SQU3"/>
<feature type="transmembrane region" description="Helical" evidence="6">
    <location>
        <begin position="119"/>
        <end position="139"/>
    </location>
</feature>
<dbReference type="EMBL" id="GGYP01007581">
    <property type="protein sequence ID" value="MDE52352.1"/>
    <property type="molecule type" value="Transcribed_RNA"/>
</dbReference>
<accession>A0A6G1SQU3</accession>
<feature type="transmembrane region" description="Helical" evidence="6">
    <location>
        <begin position="267"/>
        <end position="285"/>
    </location>
</feature>
<gene>
    <name evidence="7" type="primary">slc35a4</name>
    <name evidence="7" type="ORF">g.20477</name>
</gene>
<evidence type="ECO:0000256" key="6">
    <source>
        <dbReference type="SAM" id="Phobius"/>
    </source>
</evidence>
<evidence type="ECO:0000313" key="7">
    <source>
        <dbReference type="EMBL" id="MDE52352.1"/>
    </source>
</evidence>
<dbReference type="PANTHER" id="PTHR10231">
    <property type="entry name" value="NUCLEOTIDE-SUGAR TRANSMEMBRANE TRANSPORTER"/>
    <property type="match status" value="1"/>
</dbReference>
<keyword evidence="2 7" id="KW-0813">Transport</keyword>
<dbReference type="GO" id="GO:0015165">
    <property type="term" value="F:pyrimidine nucleotide-sugar transmembrane transporter activity"/>
    <property type="evidence" value="ECO:0007669"/>
    <property type="project" value="InterPro"/>
</dbReference>
<keyword evidence="2 7" id="KW-0762">Sugar transport</keyword>
<comment type="subcellular location">
    <subcellularLocation>
        <location evidence="1">Membrane</location>
        <topology evidence="1">Multi-pass membrane protein</topology>
    </subcellularLocation>
</comment>
<feature type="transmembrane region" description="Helical" evidence="6">
    <location>
        <begin position="297"/>
        <end position="326"/>
    </location>
</feature>
<keyword evidence="3 6" id="KW-0812">Transmembrane</keyword>
<evidence type="ECO:0000256" key="5">
    <source>
        <dbReference type="ARBA" id="ARBA00023136"/>
    </source>
</evidence>
<reference evidence="7" key="1">
    <citation type="submission" date="2018-10" db="EMBL/GenBank/DDBJ databases">
        <title>Transcriptome assembly of Aceria tosichella (Wheat curl mite) Type 2.</title>
        <authorList>
            <person name="Scully E.D."/>
            <person name="Geib S.M."/>
            <person name="Palmer N.A."/>
            <person name="Gupta A.K."/>
            <person name="Sarath G."/>
            <person name="Tatineni S."/>
        </authorList>
    </citation>
    <scope>NUCLEOTIDE SEQUENCE</scope>
    <source>
        <strain evidence="7">LincolnNE</strain>
    </source>
</reference>
<evidence type="ECO:0000256" key="2">
    <source>
        <dbReference type="ARBA" id="ARBA00022597"/>
    </source>
</evidence>
<keyword evidence="4 6" id="KW-1133">Transmembrane helix</keyword>
<evidence type="ECO:0000256" key="3">
    <source>
        <dbReference type="ARBA" id="ARBA00022692"/>
    </source>
</evidence>
<dbReference type="InterPro" id="IPR007271">
    <property type="entry name" value="Nuc_sug_transpt"/>
</dbReference>
<evidence type="ECO:0000256" key="1">
    <source>
        <dbReference type="ARBA" id="ARBA00004141"/>
    </source>
</evidence>
<evidence type="ECO:0000256" key="4">
    <source>
        <dbReference type="ARBA" id="ARBA00022989"/>
    </source>
</evidence>
<feature type="transmembrane region" description="Helical" evidence="6">
    <location>
        <begin position="20"/>
        <end position="36"/>
    </location>
</feature>
<dbReference type="Pfam" id="PF04142">
    <property type="entry name" value="Nuc_sug_transp"/>
    <property type="match status" value="1"/>
</dbReference>
<proteinExistence type="predicted"/>
<organism evidence="7">
    <name type="scientific">Aceria tosichella</name>
    <name type="common">wheat curl mite</name>
    <dbReference type="NCBI Taxonomy" id="561515"/>
    <lineage>
        <taxon>Eukaryota</taxon>
        <taxon>Metazoa</taxon>
        <taxon>Ecdysozoa</taxon>
        <taxon>Arthropoda</taxon>
        <taxon>Chelicerata</taxon>
        <taxon>Arachnida</taxon>
        <taxon>Acari</taxon>
        <taxon>Acariformes</taxon>
        <taxon>Trombidiformes</taxon>
        <taxon>Prostigmata</taxon>
        <taxon>Eupodina</taxon>
        <taxon>Eriophyoidea</taxon>
        <taxon>Eriophyidae</taxon>
        <taxon>Eriophyinae</taxon>
        <taxon>Aceriini</taxon>
        <taxon>Aceria</taxon>
    </lineage>
</organism>
<feature type="transmembrane region" description="Helical" evidence="6">
    <location>
        <begin position="92"/>
        <end position="113"/>
    </location>
</feature>